<reference evidence="1" key="1">
    <citation type="journal article" date="2018" name="PLoS Negl. Trop. Dis.">
        <title>Sialome diversity of ticks revealed by RNAseq of single tick salivary glands.</title>
        <authorList>
            <person name="Perner J."/>
            <person name="Kropackova S."/>
            <person name="Kopacek P."/>
            <person name="Ribeiro J.M."/>
        </authorList>
    </citation>
    <scope>NUCLEOTIDE SEQUENCE</scope>
    <source>
        <strain evidence="1">Siblings of single egg batch collected in Ceske Budejovice</strain>
        <tissue evidence="1">Salivary glands</tissue>
    </source>
</reference>
<evidence type="ECO:0000313" key="1">
    <source>
        <dbReference type="EMBL" id="JAR87764.1"/>
    </source>
</evidence>
<name>A0A147BAI8_IXORI</name>
<proteinExistence type="predicted"/>
<dbReference type="AlphaFoldDB" id="A0A147BAI8"/>
<accession>A0A147BAI8</accession>
<feature type="non-terminal residue" evidence="1">
    <location>
        <position position="145"/>
    </location>
</feature>
<sequence>MGKWLPLKHTSSATATFGCTIAFSRCGVCTALGKRKPWSEGNLLLQGYYVYTQPARLPTCSNNLLILVNAQGLVTVKGYSLGPVGGTFQDFNQRFSICGWWQTTNLALDNAENKNHAVTHRFHTASDHETLLECRFSSVPGTSCG</sequence>
<dbReference type="PROSITE" id="PS51257">
    <property type="entry name" value="PROKAR_LIPOPROTEIN"/>
    <property type="match status" value="1"/>
</dbReference>
<protein>
    <submittedName>
        <fullName evidence="1">Uncharacterized protein</fullName>
    </submittedName>
</protein>
<organism evidence="1">
    <name type="scientific">Ixodes ricinus</name>
    <name type="common">Common tick</name>
    <name type="synonym">Acarus ricinus</name>
    <dbReference type="NCBI Taxonomy" id="34613"/>
    <lineage>
        <taxon>Eukaryota</taxon>
        <taxon>Metazoa</taxon>
        <taxon>Ecdysozoa</taxon>
        <taxon>Arthropoda</taxon>
        <taxon>Chelicerata</taxon>
        <taxon>Arachnida</taxon>
        <taxon>Acari</taxon>
        <taxon>Parasitiformes</taxon>
        <taxon>Ixodida</taxon>
        <taxon>Ixodoidea</taxon>
        <taxon>Ixodidae</taxon>
        <taxon>Ixodinae</taxon>
        <taxon>Ixodes</taxon>
    </lineage>
</organism>
<dbReference type="EMBL" id="GEGO01007640">
    <property type="protein sequence ID" value="JAR87764.1"/>
    <property type="molecule type" value="Transcribed_RNA"/>
</dbReference>